<dbReference type="RefSeq" id="WP_169095761.1">
    <property type="nucleotide sequence ID" value="NZ_JABBVZ010000002.1"/>
</dbReference>
<proteinExistence type="predicted"/>
<protein>
    <submittedName>
        <fullName evidence="2">Transporter</fullName>
    </submittedName>
</protein>
<evidence type="ECO:0000256" key="1">
    <source>
        <dbReference type="SAM" id="Phobius"/>
    </source>
</evidence>
<comment type="caution">
    <text evidence="2">The sequence shown here is derived from an EMBL/GenBank/DDBJ whole genome shotgun (WGS) entry which is preliminary data.</text>
</comment>
<dbReference type="Proteomes" id="UP000533476">
    <property type="component" value="Unassembled WGS sequence"/>
</dbReference>
<dbReference type="EMBL" id="JABBVZ010000002">
    <property type="protein sequence ID" value="NMP20928.1"/>
    <property type="molecule type" value="Genomic_DNA"/>
</dbReference>
<dbReference type="PANTHER" id="PTHR37814:SF1">
    <property type="entry name" value="MEMBRANE PROTEIN"/>
    <property type="match status" value="1"/>
</dbReference>
<feature type="transmembrane region" description="Helical" evidence="1">
    <location>
        <begin position="110"/>
        <end position="130"/>
    </location>
</feature>
<reference evidence="2 3" key="1">
    <citation type="submission" date="2020-04" db="EMBL/GenBank/DDBJ databases">
        <authorList>
            <person name="Zhang R."/>
            <person name="Schippers A."/>
        </authorList>
    </citation>
    <scope>NUCLEOTIDE SEQUENCE [LARGE SCALE GENOMIC DNA]</scope>
    <source>
        <strain evidence="2 3">DSM 109850</strain>
    </source>
</reference>
<gene>
    <name evidence="2" type="ORF">HIJ39_00965</name>
</gene>
<feature type="transmembrane region" description="Helical" evidence="1">
    <location>
        <begin position="280"/>
        <end position="297"/>
    </location>
</feature>
<dbReference type="InterPro" id="IPR038728">
    <property type="entry name" value="YkvI-like"/>
</dbReference>
<feature type="transmembrane region" description="Helical" evidence="1">
    <location>
        <begin position="83"/>
        <end position="104"/>
    </location>
</feature>
<organism evidence="2 3">
    <name type="scientific">Sulfobacillus harzensis</name>
    <dbReference type="NCBI Taxonomy" id="2729629"/>
    <lineage>
        <taxon>Bacteria</taxon>
        <taxon>Bacillati</taxon>
        <taxon>Bacillota</taxon>
        <taxon>Clostridia</taxon>
        <taxon>Eubacteriales</taxon>
        <taxon>Clostridiales Family XVII. Incertae Sedis</taxon>
        <taxon>Sulfobacillus</taxon>
    </lineage>
</organism>
<name>A0A7Y0Q0E4_9FIRM</name>
<keyword evidence="1" id="KW-0812">Transmembrane</keyword>
<evidence type="ECO:0000313" key="3">
    <source>
        <dbReference type="Proteomes" id="UP000533476"/>
    </source>
</evidence>
<feature type="transmembrane region" description="Helical" evidence="1">
    <location>
        <begin position="207"/>
        <end position="228"/>
    </location>
</feature>
<feature type="transmembrane region" description="Helical" evidence="1">
    <location>
        <begin position="173"/>
        <end position="195"/>
    </location>
</feature>
<feature type="transmembrane region" description="Helical" evidence="1">
    <location>
        <begin position="303"/>
        <end position="320"/>
    </location>
</feature>
<keyword evidence="1" id="KW-1133">Transmembrane helix</keyword>
<keyword evidence="1" id="KW-0472">Membrane</keyword>
<feature type="transmembrane region" description="Helical" evidence="1">
    <location>
        <begin position="248"/>
        <end position="268"/>
    </location>
</feature>
<feature type="transmembrane region" description="Helical" evidence="1">
    <location>
        <begin position="34"/>
        <end position="57"/>
    </location>
</feature>
<feature type="transmembrane region" description="Helical" evidence="1">
    <location>
        <begin position="142"/>
        <end position="161"/>
    </location>
</feature>
<keyword evidence="3" id="KW-1185">Reference proteome</keyword>
<dbReference type="PANTHER" id="PTHR37814">
    <property type="entry name" value="CONSERVED MEMBRANE PROTEIN"/>
    <property type="match status" value="1"/>
</dbReference>
<sequence>MKGRSLGVAFTYVGAVVGAGFASGQEIYQFFGRFGTAGVWGIGIAGALFAWLGYLALESGRRGRAASFGALLESLYPASLVRVAEGVTTAFLVIGLGVVAAGGGAASQQIIGLPVFWGALATSLFIVLVVARGTDSVVRVNVALVPYLVVLVMMVALLTWHQPARLRVGSAHGWALSALLYLSYNIFTGIMVLIGIGPRLTGRRDSVLAAVGGAVLLSGLALMEHHALSRLHTPGALPMLDLAARVHPVWGTLYGVSLWIALFTTGVAEAYALRTQYGRRVLWLVGATFLFSIWGFQRLVATLYPLMGVVAVVLWIPLVYRPKQSASGG</sequence>
<dbReference type="AlphaFoldDB" id="A0A7Y0Q0E4"/>
<evidence type="ECO:0000313" key="2">
    <source>
        <dbReference type="EMBL" id="NMP20928.1"/>
    </source>
</evidence>
<accession>A0A7Y0Q0E4</accession>